<dbReference type="EMBL" id="CP014038">
    <property type="protein sequence ID" value="AMF96246.1"/>
    <property type="molecule type" value="Genomic_DNA"/>
</dbReference>
<gene>
    <name evidence="1" type="ORF">AL538_00160</name>
</gene>
<organism evidence="1 2">
    <name type="scientific">Vibrio harveyi</name>
    <name type="common">Beneckea harveyi</name>
    <dbReference type="NCBI Taxonomy" id="669"/>
    <lineage>
        <taxon>Bacteria</taxon>
        <taxon>Pseudomonadati</taxon>
        <taxon>Pseudomonadota</taxon>
        <taxon>Gammaproteobacteria</taxon>
        <taxon>Vibrionales</taxon>
        <taxon>Vibrionaceae</taxon>
        <taxon>Vibrio</taxon>
    </lineage>
</organism>
<evidence type="ECO:0000313" key="1">
    <source>
        <dbReference type="EMBL" id="AMF96246.1"/>
    </source>
</evidence>
<reference evidence="1" key="1">
    <citation type="submission" date="2018-01" db="EMBL/GenBank/DDBJ databases">
        <title>FDA dAtabase for Regulatory Grade micrObial Sequences (FDA-ARGOS): Supporting development and validation of Infectious Disease Dx tests.</title>
        <authorList>
            <person name="Hoffmann M."/>
            <person name="Allard M."/>
            <person name="Evans P."/>
            <person name="Brown E."/>
            <person name="Tallon L."/>
            <person name="Sadzewicz L."/>
            <person name="Sengamalay N."/>
            <person name="Ott S."/>
            <person name="Godinez A."/>
            <person name="Nagaraj S."/>
            <person name="Vyas G."/>
            <person name="Aluvathingal J."/>
            <person name="Nadendla S."/>
            <person name="Geyer C."/>
            <person name="Sichtig H."/>
        </authorList>
    </citation>
    <scope>NUCLEOTIDE SEQUENCE</scope>
    <source>
        <strain evidence="1">FDAARGOS_107</strain>
    </source>
</reference>
<keyword evidence="2" id="KW-1185">Reference proteome</keyword>
<evidence type="ECO:0008006" key="3">
    <source>
        <dbReference type="Google" id="ProtNLM"/>
    </source>
</evidence>
<sequence>MPYFGEFLRKTVFTRTSRTDLLVKLQLEYAEFNGLDNITLSRWVNGVTTPSLNRQILIAKASDSLFDFLSNCPEIKVPTAIKNKYNNYLNQFDSIYHSIDHCEHMHKYYYFKGPNLIGRDIYAHYMNKLNVNVTVKRYFKLHNMTPVVEVFYRAKEPLSRASSFVCMSINTHMFLEAIGFDKKEIASLTNGGALFINLSFYRCSNDYKDIFGLLLNHIIFNHLDLHSVIMVARGRDSMMWFETIGAEQVKLIEHSTVYGNIYLYKISLSKLLGIPVVLSSAIEKLGLYTDCFERLQSKEMLLHQSKELNKELKV</sequence>
<evidence type="ECO:0000313" key="2">
    <source>
        <dbReference type="Proteomes" id="UP000067422"/>
    </source>
</evidence>
<dbReference type="Proteomes" id="UP000067422">
    <property type="component" value="Chromosome 1"/>
</dbReference>
<name>A0ABN4KT42_VIBHA</name>
<protein>
    <recommendedName>
        <fullName evidence="3">Transcriptional regulator</fullName>
    </recommendedName>
</protein>
<dbReference type="RefSeq" id="WP_061064949.1">
    <property type="nucleotide sequence ID" value="NZ_CP014038.2"/>
</dbReference>
<accession>A0ABN4KT42</accession>
<proteinExistence type="predicted"/>